<dbReference type="EMBL" id="CATQJL010000223">
    <property type="protein sequence ID" value="CAJ0598862.1"/>
    <property type="molecule type" value="Genomic_DNA"/>
</dbReference>
<evidence type="ECO:0000313" key="1">
    <source>
        <dbReference type="EMBL" id="CAJ0598862.1"/>
    </source>
</evidence>
<gene>
    <name evidence="1" type="ORF">CYNAS_LOCUS10845</name>
</gene>
<dbReference type="AlphaFoldDB" id="A0AA36GV24"/>
<accession>A0AA36GV24</accession>
<evidence type="ECO:0000313" key="2">
    <source>
        <dbReference type="Proteomes" id="UP001176961"/>
    </source>
</evidence>
<protein>
    <submittedName>
        <fullName evidence="1">Uncharacterized protein</fullName>
    </submittedName>
</protein>
<keyword evidence="2" id="KW-1185">Reference proteome</keyword>
<comment type="caution">
    <text evidence="1">The sequence shown here is derived from an EMBL/GenBank/DDBJ whole genome shotgun (WGS) entry which is preliminary data.</text>
</comment>
<proteinExistence type="predicted"/>
<name>A0AA36GV24_CYLNA</name>
<organism evidence="1 2">
    <name type="scientific">Cylicocyclus nassatus</name>
    <name type="common">Nematode worm</name>
    <dbReference type="NCBI Taxonomy" id="53992"/>
    <lineage>
        <taxon>Eukaryota</taxon>
        <taxon>Metazoa</taxon>
        <taxon>Ecdysozoa</taxon>
        <taxon>Nematoda</taxon>
        <taxon>Chromadorea</taxon>
        <taxon>Rhabditida</taxon>
        <taxon>Rhabditina</taxon>
        <taxon>Rhabditomorpha</taxon>
        <taxon>Strongyloidea</taxon>
        <taxon>Strongylidae</taxon>
        <taxon>Cylicocyclus</taxon>
    </lineage>
</organism>
<dbReference type="Proteomes" id="UP001176961">
    <property type="component" value="Unassembled WGS sequence"/>
</dbReference>
<sequence>MLRSHMEKCDAARAQLDEWYEHRTKVEAELSKLAWQFDKWGLDSRMESLALQSVESRSASVGPVVGARDGARMADERALGEAAQVKSKNQAVEEESITRWMDTVVGLLQRDRILTNNLLNSIIALQTSAMILSFKIRCGVFDEEGLDSWMGITASLRDITKCPAHRTKIPVISDIIRALAFGLPWNLAEIIKGIKDLAVESPHSRCEAATEFHLFVACAKLQRQDVRSFLMEYLAG</sequence>
<reference evidence="1" key="1">
    <citation type="submission" date="2023-07" db="EMBL/GenBank/DDBJ databases">
        <authorList>
            <consortium name="CYATHOMIX"/>
        </authorList>
    </citation>
    <scope>NUCLEOTIDE SEQUENCE</scope>
    <source>
        <strain evidence="1">N/A</strain>
    </source>
</reference>